<comment type="cofactor">
    <cofactor evidence="7">
        <name>Mg(2+)</name>
        <dbReference type="ChEBI" id="CHEBI:18420"/>
    </cofactor>
</comment>
<keyword evidence="7" id="KW-0460">Magnesium</keyword>
<feature type="binding site" evidence="6">
    <location>
        <position position="52"/>
    </location>
    <ligand>
        <name>substrate</name>
    </ligand>
</feature>
<dbReference type="EC" id="6.3.3.2" evidence="5 7"/>
<dbReference type="AlphaFoldDB" id="A0A9P0AF84"/>
<dbReference type="InterPro" id="IPR024185">
    <property type="entry name" value="FTHF_cligase-like_sf"/>
</dbReference>
<sequence>MAVAAKRALRKQVQEVLKKLTPEERTTQSAEIVSKLLELPEYKNSRRVSVFLSREDEVSTDAIVIDLLKSNKSCYIPKQLTGDDMEMVKIESVEELKTLPKNSFGIREVPASEEREDALASGGLDLMILPGLAFTATGKRLGKGKGYYDRYILKARKVRPPVLVGIAFRQQIVPDIPVTENDIDADIVISP</sequence>
<dbReference type="InterPro" id="IPR037171">
    <property type="entry name" value="NagB/RpiA_transferase-like"/>
</dbReference>
<dbReference type="GO" id="GO:0009396">
    <property type="term" value="P:folic acid-containing compound biosynthetic process"/>
    <property type="evidence" value="ECO:0007669"/>
    <property type="project" value="TreeGrafter"/>
</dbReference>
<evidence type="ECO:0000256" key="5">
    <source>
        <dbReference type="ARBA" id="ARBA00038966"/>
    </source>
</evidence>
<dbReference type="PANTHER" id="PTHR23407">
    <property type="entry name" value="ATPASE INHIBITOR/5-FORMYLTETRAHYDROFOLATE CYCLO-LIGASE"/>
    <property type="match status" value="1"/>
</dbReference>
<feature type="binding site" evidence="6">
    <location>
        <position position="57"/>
    </location>
    <ligand>
        <name>substrate</name>
    </ligand>
</feature>
<keyword evidence="2 6" id="KW-0547">Nucleotide-binding</keyword>
<keyword evidence="3 6" id="KW-0067">ATP-binding</keyword>
<dbReference type="GO" id="GO:0035999">
    <property type="term" value="P:tetrahydrofolate interconversion"/>
    <property type="evidence" value="ECO:0007669"/>
    <property type="project" value="TreeGrafter"/>
</dbReference>
<keyword evidence="9" id="KW-1185">Reference proteome</keyword>
<reference evidence="8" key="1">
    <citation type="submission" date="2021-12" db="EMBL/GenBank/DDBJ databases">
        <authorList>
            <person name="King R."/>
        </authorList>
    </citation>
    <scope>NUCLEOTIDE SEQUENCE</scope>
</reference>
<evidence type="ECO:0000256" key="6">
    <source>
        <dbReference type="PIRSR" id="PIRSR006806-1"/>
    </source>
</evidence>
<keyword evidence="7" id="KW-0479">Metal-binding</keyword>
<feature type="binding site" evidence="6">
    <location>
        <begin position="140"/>
        <end position="148"/>
    </location>
    <ligand>
        <name>ATP</name>
        <dbReference type="ChEBI" id="CHEBI:30616"/>
    </ligand>
</feature>
<evidence type="ECO:0000313" key="9">
    <source>
        <dbReference type="Proteomes" id="UP001152759"/>
    </source>
</evidence>
<dbReference type="SUPFAM" id="SSF100950">
    <property type="entry name" value="NagB/RpiA/CoA transferase-like"/>
    <property type="match status" value="1"/>
</dbReference>
<dbReference type="Gene3D" id="3.40.50.10420">
    <property type="entry name" value="NagB/RpiA/CoA transferase-like"/>
    <property type="match status" value="1"/>
</dbReference>
<evidence type="ECO:0000256" key="2">
    <source>
        <dbReference type="ARBA" id="ARBA00022741"/>
    </source>
</evidence>
<dbReference type="PIRSF" id="PIRSF006806">
    <property type="entry name" value="FTHF_cligase"/>
    <property type="match status" value="1"/>
</dbReference>
<dbReference type="Proteomes" id="UP001152759">
    <property type="component" value="Chromosome 6"/>
</dbReference>
<accession>A0A9P0AF84</accession>
<dbReference type="GO" id="GO:0030272">
    <property type="term" value="F:5-formyltetrahydrofolate cyclo-ligase activity"/>
    <property type="evidence" value="ECO:0007669"/>
    <property type="project" value="UniProtKB-EC"/>
</dbReference>
<dbReference type="GO" id="GO:0005524">
    <property type="term" value="F:ATP binding"/>
    <property type="evidence" value="ECO:0007669"/>
    <property type="project" value="UniProtKB-KW"/>
</dbReference>
<dbReference type="NCBIfam" id="TIGR02727">
    <property type="entry name" value="MTHFS_bact"/>
    <property type="match status" value="1"/>
</dbReference>
<dbReference type="GO" id="GO:0005739">
    <property type="term" value="C:mitochondrion"/>
    <property type="evidence" value="ECO:0007669"/>
    <property type="project" value="TreeGrafter"/>
</dbReference>
<dbReference type="GO" id="GO:0046872">
    <property type="term" value="F:metal ion binding"/>
    <property type="evidence" value="ECO:0007669"/>
    <property type="project" value="UniProtKB-KW"/>
</dbReference>
<protein>
    <recommendedName>
        <fullName evidence="5 7">5-formyltetrahydrofolate cyclo-ligase</fullName>
        <ecNumber evidence="5 7">6.3.3.2</ecNumber>
    </recommendedName>
</protein>
<evidence type="ECO:0000256" key="1">
    <source>
        <dbReference type="ARBA" id="ARBA00010638"/>
    </source>
</evidence>
<dbReference type="FunFam" id="3.40.50.10420:FF:000007">
    <property type="entry name" value="5-formyltetrahydrofolate cyclo-ligase"/>
    <property type="match status" value="1"/>
</dbReference>
<evidence type="ECO:0000256" key="7">
    <source>
        <dbReference type="RuleBase" id="RU361279"/>
    </source>
</evidence>
<evidence type="ECO:0000313" key="8">
    <source>
        <dbReference type="EMBL" id="CAH0391530.1"/>
    </source>
</evidence>
<comment type="similarity">
    <text evidence="1 7">Belongs to the 5-formyltetrahydrofolate cyclo-ligase family.</text>
</comment>
<evidence type="ECO:0000256" key="3">
    <source>
        <dbReference type="ARBA" id="ARBA00022840"/>
    </source>
</evidence>
<dbReference type="Pfam" id="PF01812">
    <property type="entry name" value="5-FTHF_cyc-lig"/>
    <property type="match status" value="1"/>
</dbReference>
<feature type="binding site" evidence="6">
    <location>
        <begin position="6"/>
        <end position="10"/>
    </location>
    <ligand>
        <name>ATP</name>
        <dbReference type="ChEBI" id="CHEBI:30616"/>
    </ligand>
</feature>
<evidence type="ECO:0000256" key="4">
    <source>
        <dbReference type="ARBA" id="ARBA00036539"/>
    </source>
</evidence>
<dbReference type="PANTHER" id="PTHR23407:SF1">
    <property type="entry name" value="5-FORMYLTETRAHYDROFOLATE CYCLO-LIGASE"/>
    <property type="match status" value="1"/>
</dbReference>
<proteinExistence type="inferred from homology"/>
<name>A0A9P0AF84_BEMTA</name>
<dbReference type="InterPro" id="IPR002698">
    <property type="entry name" value="FTHF_cligase"/>
</dbReference>
<dbReference type="EMBL" id="OU963867">
    <property type="protein sequence ID" value="CAH0391530.1"/>
    <property type="molecule type" value="Genomic_DNA"/>
</dbReference>
<gene>
    <name evidence="8" type="ORF">BEMITA_LOCUS10136</name>
</gene>
<organism evidence="8 9">
    <name type="scientific">Bemisia tabaci</name>
    <name type="common">Sweetpotato whitefly</name>
    <name type="synonym">Aleurodes tabaci</name>
    <dbReference type="NCBI Taxonomy" id="7038"/>
    <lineage>
        <taxon>Eukaryota</taxon>
        <taxon>Metazoa</taxon>
        <taxon>Ecdysozoa</taxon>
        <taxon>Arthropoda</taxon>
        <taxon>Hexapoda</taxon>
        <taxon>Insecta</taxon>
        <taxon>Pterygota</taxon>
        <taxon>Neoptera</taxon>
        <taxon>Paraneoptera</taxon>
        <taxon>Hemiptera</taxon>
        <taxon>Sternorrhyncha</taxon>
        <taxon>Aleyrodoidea</taxon>
        <taxon>Aleyrodidae</taxon>
        <taxon>Aleyrodinae</taxon>
        <taxon>Bemisia</taxon>
    </lineage>
</organism>
<comment type="catalytic activity">
    <reaction evidence="4 7">
        <text>(6S)-5-formyl-5,6,7,8-tetrahydrofolate + ATP = (6R)-5,10-methenyltetrahydrofolate + ADP + phosphate</text>
        <dbReference type="Rhea" id="RHEA:10488"/>
        <dbReference type="ChEBI" id="CHEBI:30616"/>
        <dbReference type="ChEBI" id="CHEBI:43474"/>
        <dbReference type="ChEBI" id="CHEBI:57455"/>
        <dbReference type="ChEBI" id="CHEBI:57457"/>
        <dbReference type="ChEBI" id="CHEBI:456216"/>
        <dbReference type="EC" id="6.3.3.2"/>
    </reaction>
</comment>